<dbReference type="SUPFAM" id="SSF55729">
    <property type="entry name" value="Acyl-CoA N-acyltransferases (Nat)"/>
    <property type="match status" value="1"/>
</dbReference>
<feature type="non-terminal residue" evidence="2">
    <location>
        <position position="1"/>
    </location>
</feature>
<evidence type="ECO:0000313" key="2">
    <source>
        <dbReference type="EMBL" id="PYY68767.1"/>
    </source>
</evidence>
<name>A0A2W0EL93_PSEJE</name>
<keyword evidence="2" id="KW-0808">Transferase</keyword>
<evidence type="ECO:0000313" key="3">
    <source>
        <dbReference type="Proteomes" id="UP000247437"/>
    </source>
</evidence>
<dbReference type="Pfam" id="PF13508">
    <property type="entry name" value="Acetyltransf_7"/>
    <property type="match status" value="1"/>
</dbReference>
<dbReference type="CDD" id="cd04301">
    <property type="entry name" value="NAT_SF"/>
    <property type="match status" value="1"/>
</dbReference>
<dbReference type="InterPro" id="IPR016181">
    <property type="entry name" value="Acyl_CoA_acyltransferase"/>
</dbReference>
<reference evidence="2 3" key="1">
    <citation type="journal article" date="2018" name="Appl. Microbiol. Biotechnol.">
        <title>Characterization of the caprolactam degradation pathway in Pseudomonas jessenii using mass spectrometry-based proteomics.</title>
        <authorList>
            <person name="Otzen M."/>
            <person name="Palacio C."/>
            <person name="Janssen D.B."/>
        </authorList>
    </citation>
    <scope>NUCLEOTIDE SEQUENCE [LARGE SCALE GENOMIC DNA]</scope>
    <source>
        <strain evidence="2 3">GO3</strain>
    </source>
</reference>
<evidence type="ECO:0000259" key="1">
    <source>
        <dbReference type="PROSITE" id="PS51186"/>
    </source>
</evidence>
<sequence length="67" mass="7318">VYVAPASRGQNVGKALVQQLLELASGHFRVVRLSTDTPEGAAFYLRCGFQPIHAEHATHMKSLVEIT</sequence>
<dbReference type="Gene3D" id="3.40.630.30">
    <property type="match status" value="1"/>
</dbReference>
<dbReference type="GO" id="GO:0016747">
    <property type="term" value="F:acyltransferase activity, transferring groups other than amino-acyl groups"/>
    <property type="evidence" value="ECO:0007669"/>
    <property type="project" value="InterPro"/>
</dbReference>
<dbReference type="RefSeq" id="WP_146241950.1">
    <property type="nucleotide sequence ID" value="NZ_PDLL01000269.1"/>
</dbReference>
<organism evidence="2 3">
    <name type="scientific">Pseudomonas jessenii</name>
    <dbReference type="NCBI Taxonomy" id="77298"/>
    <lineage>
        <taxon>Bacteria</taxon>
        <taxon>Pseudomonadati</taxon>
        <taxon>Pseudomonadota</taxon>
        <taxon>Gammaproteobacteria</taxon>
        <taxon>Pseudomonadales</taxon>
        <taxon>Pseudomonadaceae</taxon>
        <taxon>Pseudomonas</taxon>
    </lineage>
</organism>
<accession>A0A2W0EL93</accession>
<dbReference type="InterPro" id="IPR000182">
    <property type="entry name" value="GNAT_dom"/>
</dbReference>
<dbReference type="AlphaFoldDB" id="A0A2W0EL93"/>
<protein>
    <submittedName>
        <fullName evidence="2">GNAT family N-acetyltransferase</fullName>
    </submittedName>
</protein>
<proteinExistence type="predicted"/>
<feature type="domain" description="N-acetyltransferase" evidence="1">
    <location>
        <begin position="1"/>
        <end position="65"/>
    </location>
</feature>
<dbReference type="Proteomes" id="UP000247437">
    <property type="component" value="Unassembled WGS sequence"/>
</dbReference>
<dbReference type="OrthoDB" id="7356080at2"/>
<gene>
    <name evidence="2" type="ORF">CRX42_20020</name>
</gene>
<comment type="caution">
    <text evidence="2">The sequence shown here is derived from an EMBL/GenBank/DDBJ whole genome shotgun (WGS) entry which is preliminary data.</text>
</comment>
<dbReference type="EMBL" id="PDLL01000269">
    <property type="protein sequence ID" value="PYY68767.1"/>
    <property type="molecule type" value="Genomic_DNA"/>
</dbReference>
<dbReference type="PROSITE" id="PS51186">
    <property type="entry name" value="GNAT"/>
    <property type="match status" value="1"/>
</dbReference>